<accession>A0A0E9SVG5</accession>
<proteinExistence type="predicted"/>
<organism evidence="1">
    <name type="scientific">Anguilla anguilla</name>
    <name type="common">European freshwater eel</name>
    <name type="synonym">Muraena anguilla</name>
    <dbReference type="NCBI Taxonomy" id="7936"/>
    <lineage>
        <taxon>Eukaryota</taxon>
        <taxon>Metazoa</taxon>
        <taxon>Chordata</taxon>
        <taxon>Craniata</taxon>
        <taxon>Vertebrata</taxon>
        <taxon>Euteleostomi</taxon>
        <taxon>Actinopterygii</taxon>
        <taxon>Neopterygii</taxon>
        <taxon>Teleostei</taxon>
        <taxon>Anguilliformes</taxon>
        <taxon>Anguillidae</taxon>
        <taxon>Anguilla</taxon>
    </lineage>
</organism>
<protein>
    <submittedName>
        <fullName evidence="1">Uncharacterized protein</fullName>
    </submittedName>
</protein>
<sequence>MHFTRELIKVQQGVQHILDINNRCGRNLMPNSTFVRNRIQIYSEFEKGARQKVPMCLSGYPTGEILLLSSHSHQRREIASLHPWHDRDS</sequence>
<dbReference type="EMBL" id="GBXM01063922">
    <property type="protein sequence ID" value="JAH44655.1"/>
    <property type="molecule type" value="Transcribed_RNA"/>
</dbReference>
<dbReference type="AlphaFoldDB" id="A0A0E9SVG5"/>
<reference evidence="1" key="2">
    <citation type="journal article" date="2015" name="Fish Shellfish Immunol.">
        <title>Early steps in the European eel (Anguilla anguilla)-Vibrio vulnificus interaction in the gills: Role of the RtxA13 toxin.</title>
        <authorList>
            <person name="Callol A."/>
            <person name="Pajuelo D."/>
            <person name="Ebbesson L."/>
            <person name="Teles M."/>
            <person name="MacKenzie S."/>
            <person name="Amaro C."/>
        </authorList>
    </citation>
    <scope>NUCLEOTIDE SEQUENCE</scope>
</reference>
<evidence type="ECO:0000313" key="1">
    <source>
        <dbReference type="EMBL" id="JAH44655.1"/>
    </source>
</evidence>
<reference evidence="1" key="1">
    <citation type="submission" date="2014-11" db="EMBL/GenBank/DDBJ databases">
        <authorList>
            <person name="Amaro Gonzalez C."/>
        </authorList>
    </citation>
    <scope>NUCLEOTIDE SEQUENCE</scope>
</reference>
<name>A0A0E9SVG5_ANGAN</name>